<dbReference type="GO" id="GO:0016209">
    <property type="term" value="F:antioxidant activity"/>
    <property type="evidence" value="ECO:0007669"/>
    <property type="project" value="InterPro"/>
</dbReference>
<feature type="domain" description="Thioredoxin" evidence="2">
    <location>
        <begin position="64"/>
        <end position="210"/>
    </location>
</feature>
<dbReference type="AlphaFoldDB" id="A0A5N3PHF8"/>
<name>A0A5N3PHF8_9HYPH</name>
<keyword evidence="4" id="KW-1185">Reference proteome</keyword>
<dbReference type="OrthoDB" id="9799347at2"/>
<dbReference type="NCBIfam" id="NF047696">
    <property type="entry name" value="ThlDiSintTplARhiz"/>
    <property type="match status" value="1"/>
</dbReference>
<dbReference type="GO" id="GO:0015036">
    <property type="term" value="F:disulfide oxidoreductase activity"/>
    <property type="evidence" value="ECO:0007669"/>
    <property type="project" value="UniProtKB-ARBA"/>
</dbReference>
<evidence type="ECO:0000259" key="2">
    <source>
        <dbReference type="PROSITE" id="PS51352"/>
    </source>
</evidence>
<organism evidence="3 4">
    <name type="scientific">Microvirga brassicacearum</name>
    <dbReference type="NCBI Taxonomy" id="2580413"/>
    <lineage>
        <taxon>Bacteria</taxon>
        <taxon>Pseudomonadati</taxon>
        <taxon>Pseudomonadota</taxon>
        <taxon>Alphaproteobacteria</taxon>
        <taxon>Hyphomicrobiales</taxon>
        <taxon>Methylobacteriaceae</taxon>
        <taxon>Microvirga</taxon>
    </lineage>
</organism>
<dbReference type="PANTHER" id="PTHR42852:SF13">
    <property type="entry name" value="PROTEIN DIPZ"/>
    <property type="match status" value="1"/>
</dbReference>
<dbReference type="InterPro" id="IPR017937">
    <property type="entry name" value="Thioredoxin_CS"/>
</dbReference>
<dbReference type="Pfam" id="PF00578">
    <property type="entry name" value="AhpC-TSA"/>
    <property type="match status" value="1"/>
</dbReference>
<evidence type="ECO:0000313" key="3">
    <source>
        <dbReference type="EMBL" id="KAB0269182.1"/>
    </source>
</evidence>
<dbReference type="EMBL" id="VCMV01000003">
    <property type="protein sequence ID" value="KAB0269182.1"/>
    <property type="molecule type" value="Genomic_DNA"/>
</dbReference>
<keyword evidence="1" id="KW-0676">Redox-active center</keyword>
<dbReference type="PROSITE" id="PS51352">
    <property type="entry name" value="THIOREDOXIN_2"/>
    <property type="match status" value="1"/>
</dbReference>
<accession>A0A5N3PHF8</accession>
<comment type="caution">
    <text evidence="3">The sequence shown here is derived from an EMBL/GenBank/DDBJ whole genome shotgun (WGS) entry which is preliminary data.</text>
</comment>
<dbReference type="RefSeq" id="WP_150942240.1">
    <property type="nucleotide sequence ID" value="NZ_VCMV01000003.1"/>
</dbReference>
<dbReference type="Proteomes" id="UP000325684">
    <property type="component" value="Unassembled WGS sequence"/>
</dbReference>
<evidence type="ECO:0000313" key="4">
    <source>
        <dbReference type="Proteomes" id="UP000325684"/>
    </source>
</evidence>
<reference evidence="3 4" key="1">
    <citation type="journal article" date="2019" name="Microorganisms">
        <title>Genome Insights into the Novel Species Microvirga brassicacearum, a Rapeseed Endophyte with Biotechnological Potential.</title>
        <authorList>
            <person name="Jimenez-Gomez A."/>
            <person name="Saati-Santamaria Z."/>
            <person name="Igual J.M."/>
            <person name="Rivas R."/>
            <person name="Mateos P.F."/>
            <person name="Garcia-Fraile P."/>
        </authorList>
    </citation>
    <scope>NUCLEOTIDE SEQUENCE [LARGE SCALE GENOMIC DNA]</scope>
    <source>
        <strain evidence="3 4">CDVBN77</strain>
    </source>
</reference>
<sequence>MSNLSSSRFVQLSALLALVGGAGWYALQMRGSSGAASGECRASAAMVDRLKPLATGEVAALAVSNAPKPPPAISFTGPDGQPRTLSDFKGKAVLVNLWATWCVPCREEMPALDKVQTEFGGPAFEVVAINVDTRNAEKPKAWLQENGIHNLAYYADPTGKLLQVLQKSGHAVGLPTTLLVDAAGCEIALLKGPAEWASPEALAFVRSALAKP</sequence>
<dbReference type="Gene3D" id="3.40.30.10">
    <property type="entry name" value="Glutaredoxin"/>
    <property type="match status" value="1"/>
</dbReference>
<dbReference type="CDD" id="cd02966">
    <property type="entry name" value="TlpA_like_family"/>
    <property type="match status" value="1"/>
</dbReference>
<dbReference type="SUPFAM" id="SSF52833">
    <property type="entry name" value="Thioredoxin-like"/>
    <property type="match status" value="1"/>
</dbReference>
<dbReference type="PROSITE" id="PS00194">
    <property type="entry name" value="THIOREDOXIN_1"/>
    <property type="match status" value="1"/>
</dbReference>
<proteinExistence type="predicted"/>
<dbReference type="InterPro" id="IPR000866">
    <property type="entry name" value="AhpC/TSA"/>
</dbReference>
<protein>
    <submittedName>
        <fullName evidence="3">TlpA family protein disulfide reductase</fullName>
    </submittedName>
</protein>
<evidence type="ECO:0000256" key="1">
    <source>
        <dbReference type="ARBA" id="ARBA00023284"/>
    </source>
</evidence>
<gene>
    <name evidence="3" type="ORF">FEZ63_03505</name>
</gene>
<dbReference type="InterPro" id="IPR036249">
    <property type="entry name" value="Thioredoxin-like_sf"/>
</dbReference>
<dbReference type="InterPro" id="IPR050553">
    <property type="entry name" value="Thioredoxin_ResA/DsbE_sf"/>
</dbReference>
<dbReference type="InterPro" id="IPR013766">
    <property type="entry name" value="Thioredoxin_domain"/>
</dbReference>
<dbReference type="PANTHER" id="PTHR42852">
    <property type="entry name" value="THIOL:DISULFIDE INTERCHANGE PROTEIN DSBE"/>
    <property type="match status" value="1"/>
</dbReference>